<feature type="transmembrane region" description="Helical" evidence="7">
    <location>
        <begin position="347"/>
        <end position="366"/>
    </location>
</feature>
<evidence type="ECO:0000313" key="11">
    <source>
        <dbReference type="Proteomes" id="UP000567293"/>
    </source>
</evidence>
<evidence type="ECO:0000256" key="2">
    <source>
        <dbReference type="ARBA" id="ARBA00022448"/>
    </source>
</evidence>
<evidence type="ECO:0000259" key="8">
    <source>
        <dbReference type="Pfam" id="PF02687"/>
    </source>
</evidence>
<protein>
    <submittedName>
        <fullName evidence="10">FtsX-like permease family protein</fullName>
    </submittedName>
</protein>
<evidence type="ECO:0000256" key="4">
    <source>
        <dbReference type="ARBA" id="ARBA00022692"/>
    </source>
</evidence>
<evidence type="ECO:0000259" key="9">
    <source>
        <dbReference type="Pfam" id="PF12704"/>
    </source>
</evidence>
<dbReference type="InterPro" id="IPR051125">
    <property type="entry name" value="ABC-4/HrtB_transporter"/>
</dbReference>
<feature type="domain" description="MacB-like periplasmic core" evidence="9">
    <location>
        <begin position="20"/>
        <end position="226"/>
    </location>
</feature>
<sequence length="380" mass="41631">MNGVALRMLLGDRAKYIGLIFGIAFSTMLMSNQVAIFSGLMLRTASQILDAREADIWVMDPRVEYVDEIEPMTDTQLERVRGVYGVDWAVPFYKGLTVAHARDGLLQQVILLGVDDATLAGVVPHLVLGAVENLKQPDAMIIDRAGFQHMWPGEPLALGKVVELNDHRAVIVGVSEASPPFTTFPVIYAKYSNAMNYIGRTRKQMSFVLVHARQGEDVHLLARRIASETGLKALTWRDFTWATISYYLKRTGIPVNFGITVALGFIVGAAVVGQTFYIFVLENLRQFGSLKAMGVANHTILRMVLLQAALVASTGYSIGIGLCAGFFEVTSRVSINLRAFELPWQVAVGTAVAVFVIIVIASLASIRRVMVVDPAIVFRG</sequence>
<dbReference type="Proteomes" id="UP000567293">
    <property type="component" value="Unassembled WGS sequence"/>
</dbReference>
<dbReference type="InterPro" id="IPR003838">
    <property type="entry name" value="ABC3_permease_C"/>
</dbReference>
<dbReference type="Pfam" id="PF02687">
    <property type="entry name" value="FtsX"/>
    <property type="match status" value="1"/>
</dbReference>
<evidence type="ECO:0000256" key="3">
    <source>
        <dbReference type="ARBA" id="ARBA00022475"/>
    </source>
</evidence>
<gene>
    <name evidence="10" type="ORF">HRJ53_24825</name>
</gene>
<name>A0A7V8NVJ4_9BACT</name>
<organism evidence="10 11">
    <name type="scientific">Candidatus Acidiferrum panamense</name>
    <dbReference type="NCBI Taxonomy" id="2741543"/>
    <lineage>
        <taxon>Bacteria</taxon>
        <taxon>Pseudomonadati</taxon>
        <taxon>Acidobacteriota</taxon>
        <taxon>Terriglobia</taxon>
        <taxon>Candidatus Acidiferrales</taxon>
        <taxon>Candidatus Acidiferrum</taxon>
    </lineage>
</organism>
<keyword evidence="5 7" id="KW-1133">Transmembrane helix</keyword>
<reference evidence="10" key="1">
    <citation type="submission" date="2020-06" db="EMBL/GenBank/DDBJ databases">
        <title>Legume-microbial interactions unlock mineral nutrients during tropical forest succession.</title>
        <authorList>
            <person name="Epihov D.Z."/>
        </authorList>
    </citation>
    <scope>NUCLEOTIDE SEQUENCE [LARGE SCALE GENOMIC DNA]</scope>
    <source>
        <strain evidence="10">Pan2503</strain>
    </source>
</reference>
<dbReference type="InterPro" id="IPR025857">
    <property type="entry name" value="MacB_PCD"/>
</dbReference>
<keyword evidence="4 7" id="KW-0812">Transmembrane</keyword>
<dbReference type="GO" id="GO:0005886">
    <property type="term" value="C:plasma membrane"/>
    <property type="evidence" value="ECO:0007669"/>
    <property type="project" value="UniProtKB-SubCell"/>
</dbReference>
<proteinExistence type="predicted"/>
<keyword evidence="11" id="KW-1185">Reference proteome</keyword>
<keyword evidence="6 7" id="KW-0472">Membrane</keyword>
<accession>A0A7V8NVJ4</accession>
<evidence type="ECO:0000256" key="7">
    <source>
        <dbReference type="SAM" id="Phobius"/>
    </source>
</evidence>
<dbReference type="AlphaFoldDB" id="A0A7V8NVJ4"/>
<evidence type="ECO:0000256" key="1">
    <source>
        <dbReference type="ARBA" id="ARBA00004651"/>
    </source>
</evidence>
<feature type="transmembrane region" description="Helical" evidence="7">
    <location>
        <begin position="300"/>
        <end position="327"/>
    </location>
</feature>
<keyword evidence="2" id="KW-0813">Transport</keyword>
<comment type="caution">
    <text evidence="10">The sequence shown here is derived from an EMBL/GenBank/DDBJ whole genome shotgun (WGS) entry which is preliminary data.</text>
</comment>
<feature type="transmembrane region" description="Helical" evidence="7">
    <location>
        <begin position="257"/>
        <end position="280"/>
    </location>
</feature>
<evidence type="ECO:0000313" key="10">
    <source>
        <dbReference type="EMBL" id="MBA0088223.1"/>
    </source>
</evidence>
<dbReference type="EMBL" id="JACDQQ010002397">
    <property type="protein sequence ID" value="MBA0088223.1"/>
    <property type="molecule type" value="Genomic_DNA"/>
</dbReference>
<comment type="subcellular location">
    <subcellularLocation>
        <location evidence="1">Cell membrane</location>
        <topology evidence="1">Multi-pass membrane protein</topology>
    </subcellularLocation>
</comment>
<evidence type="ECO:0000256" key="5">
    <source>
        <dbReference type="ARBA" id="ARBA00022989"/>
    </source>
</evidence>
<evidence type="ECO:0000256" key="6">
    <source>
        <dbReference type="ARBA" id="ARBA00023136"/>
    </source>
</evidence>
<dbReference type="Pfam" id="PF12704">
    <property type="entry name" value="MacB_PCD"/>
    <property type="match status" value="1"/>
</dbReference>
<feature type="domain" description="ABC3 transporter permease C-terminal" evidence="8">
    <location>
        <begin position="260"/>
        <end position="370"/>
    </location>
</feature>
<dbReference type="PANTHER" id="PTHR43738:SF1">
    <property type="entry name" value="HEMIN TRANSPORT SYSTEM PERMEASE PROTEIN HRTB-RELATED"/>
    <property type="match status" value="1"/>
</dbReference>
<keyword evidence="3" id="KW-1003">Cell membrane</keyword>
<feature type="transmembrane region" description="Helical" evidence="7">
    <location>
        <begin position="16"/>
        <end position="42"/>
    </location>
</feature>
<dbReference type="PANTHER" id="PTHR43738">
    <property type="entry name" value="ABC TRANSPORTER, MEMBRANE PROTEIN"/>
    <property type="match status" value="1"/>
</dbReference>